<proteinExistence type="predicted"/>
<dbReference type="AlphaFoldDB" id="A0AAN9E8S1"/>
<comment type="caution">
    <text evidence="1">The sequence shown here is derived from an EMBL/GenBank/DDBJ whole genome shotgun (WGS) entry which is preliminary data.</text>
</comment>
<accession>A0AAN9E8S1</accession>
<protein>
    <submittedName>
        <fullName evidence="1">Uncharacterized protein</fullName>
    </submittedName>
</protein>
<dbReference type="EMBL" id="JAYWIO010000008">
    <property type="protein sequence ID" value="KAK7245710.1"/>
    <property type="molecule type" value="Genomic_DNA"/>
</dbReference>
<organism evidence="1 2">
    <name type="scientific">Crotalaria pallida</name>
    <name type="common">Smooth rattlebox</name>
    <name type="synonym">Crotalaria striata</name>
    <dbReference type="NCBI Taxonomy" id="3830"/>
    <lineage>
        <taxon>Eukaryota</taxon>
        <taxon>Viridiplantae</taxon>
        <taxon>Streptophyta</taxon>
        <taxon>Embryophyta</taxon>
        <taxon>Tracheophyta</taxon>
        <taxon>Spermatophyta</taxon>
        <taxon>Magnoliopsida</taxon>
        <taxon>eudicotyledons</taxon>
        <taxon>Gunneridae</taxon>
        <taxon>Pentapetalae</taxon>
        <taxon>rosids</taxon>
        <taxon>fabids</taxon>
        <taxon>Fabales</taxon>
        <taxon>Fabaceae</taxon>
        <taxon>Papilionoideae</taxon>
        <taxon>50 kb inversion clade</taxon>
        <taxon>genistoids sensu lato</taxon>
        <taxon>core genistoids</taxon>
        <taxon>Crotalarieae</taxon>
        <taxon>Crotalaria</taxon>
    </lineage>
</organism>
<dbReference type="PANTHER" id="PTHR32467">
    <property type="entry name" value="AP2-LIKE ETHYLENE-RESPONSIVE TRANSCRIPTION FACTOR"/>
    <property type="match status" value="1"/>
</dbReference>
<gene>
    <name evidence="1" type="ORF">RIF29_40559</name>
</gene>
<keyword evidence="2" id="KW-1185">Reference proteome</keyword>
<reference evidence="1 2" key="1">
    <citation type="submission" date="2024-01" db="EMBL/GenBank/DDBJ databases">
        <title>The genomes of 5 underutilized Papilionoideae crops provide insights into root nodulation and disease resistanc.</title>
        <authorList>
            <person name="Yuan L."/>
        </authorList>
    </citation>
    <scope>NUCLEOTIDE SEQUENCE [LARGE SCALE GENOMIC DNA]</scope>
    <source>
        <strain evidence="1">ZHUSHIDOU_FW_LH</strain>
        <tissue evidence="1">Leaf</tissue>
    </source>
</reference>
<dbReference type="PANTHER" id="PTHR32467:SF213">
    <property type="entry name" value="OS03G0770700 PROTEIN"/>
    <property type="match status" value="1"/>
</dbReference>
<sequence>MYKLWCFLLVFKDGDLQWCCWIHGRSQSLKVSMGYDARPAPLVMSHPRAKLAKKLSCKDQGKSNKFVHILRRQSTGFSRGSSNYKGVTLHKCGKWKACTGQFLEKKHGDAMRSSKIVLDSDTRKV</sequence>
<name>A0AAN9E8S1_CROPI</name>
<evidence type="ECO:0000313" key="1">
    <source>
        <dbReference type="EMBL" id="KAK7245710.1"/>
    </source>
</evidence>
<dbReference type="Proteomes" id="UP001372338">
    <property type="component" value="Unassembled WGS sequence"/>
</dbReference>
<evidence type="ECO:0000313" key="2">
    <source>
        <dbReference type="Proteomes" id="UP001372338"/>
    </source>
</evidence>